<keyword evidence="3" id="KW-1185">Reference proteome</keyword>
<name>A0A1M6QCC7_9BACT</name>
<keyword evidence="1" id="KW-0732">Signal</keyword>
<feature type="signal peptide" evidence="1">
    <location>
        <begin position="1"/>
        <end position="22"/>
    </location>
</feature>
<feature type="chain" id="PRO_5012477772" description="Lipoprotein" evidence="1">
    <location>
        <begin position="23"/>
        <end position="281"/>
    </location>
</feature>
<dbReference type="PROSITE" id="PS51257">
    <property type="entry name" value="PROKAR_LIPOPROTEIN"/>
    <property type="match status" value="1"/>
</dbReference>
<evidence type="ECO:0008006" key="4">
    <source>
        <dbReference type="Google" id="ProtNLM"/>
    </source>
</evidence>
<sequence length="281" mass="31867">MRCISWFRFSVALGVWVLGACAGNGQSSGAKDSPGDFGCEDCGEQGEMELEIFDERKFVEMHPKITETFRTVATVGSFPTQKVFAMCPEGSKICHSFSDDAVDFDLAHFEDSLLAGRFPEAKREQMLEGLRIPEGDSLWIREALQKILSTALVDGKSLLDTAFWKSRAGVSENYSRFDREIPLEIRTELAAISKRYNVRYLTIPVFVRVEILPKLGKSGGFRWMSLWTLWDARLGNLLFLSYEEFGAKTKSRIAPERHWAKPFAERLGKDILLDPQKIENH</sequence>
<evidence type="ECO:0000313" key="2">
    <source>
        <dbReference type="EMBL" id="SHK17939.1"/>
    </source>
</evidence>
<organism evidence="2 3">
    <name type="scientific">Fibrobacter intestinalis</name>
    <dbReference type="NCBI Taxonomy" id="28122"/>
    <lineage>
        <taxon>Bacteria</taxon>
        <taxon>Pseudomonadati</taxon>
        <taxon>Fibrobacterota</taxon>
        <taxon>Fibrobacteria</taxon>
        <taxon>Fibrobacterales</taxon>
        <taxon>Fibrobacteraceae</taxon>
        <taxon>Fibrobacter</taxon>
    </lineage>
</organism>
<evidence type="ECO:0000313" key="3">
    <source>
        <dbReference type="Proteomes" id="UP000184275"/>
    </source>
</evidence>
<dbReference type="Proteomes" id="UP000184275">
    <property type="component" value="Unassembled WGS sequence"/>
</dbReference>
<dbReference type="RefSeq" id="WP_073302019.1">
    <property type="nucleotide sequence ID" value="NZ_FRAW01000002.1"/>
</dbReference>
<protein>
    <recommendedName>
        <fullName evidence="4">Lipoprotein</fullName>
    </recommendedName>
</protein>
<accession>A0A1M6QCC7</accession>
<evidence type="ECO:0000256" key="1">
    <source>
        <dbReference type="SAM" id="SignalP"/>
    </source>
</evidence>
<gene>
    <name evidence="2" type="ORF">SAMN05720469_10245</name>
</gene>
<proteinExistence type="predicted"/>
<dbReference type="AlphaFoldDB" id="A0A1M6QCC7"/>
<reference evidence="3" key="1">
    <citation type="submission" date="2016-11" db="EMBL/GenBank/DDBJ databases">
        <authorList>
            <person name="Varghese N."/>
            <person name="Submissions S."/>
        </authorList>
    </citation>
    <scope>NUCLEOTIDE SEQUENCE [LARGE SCALE GENOMIC DNA]</scope>
    <source>
        <strain evidence="3">UWOS</strain>
    </source>
</reference>
<dbReference type="EMBL" id="FRAW01000002">
    <property type="protein sequence ID" value="SHK17939.1"/>
    <property type="molecule type" value="Genomic_DNA"/>
</dbReference>